<sequence>MIRALILTTVLGMAAAECPNACSGHGTCGSFDMCTCDRNWQAADCSQRTCPFDLAHVDTPKGDLDHSNTISASSSTVIAS</sequence>
<feature type="signal peptide" evidence="2">
    <location>
        <begin position="1"/>
        <end position="16"/>
    </location>
</feature>
<dbReference type="EMBL" id="BRXX01000656">
    <property type="protein sequence ID" value="GMH50913.1"/>
    <property type="molecule type" value="Genomic_DNA"/>
</dbReference>
<evidence type="ECO:0000256" key="2">
    <source>
        <dbReference type="SAM" id="SignalP"/>
    </source>
</evidence>
<keyword evidence="4" id="KW-1185">Reference proteome</keyword>
<dbReference type="Pfam" id="PF23106">
    <property type="entry name" value="EGF_Teneurin"/>
    <property type="match status" value="1"/>
</dbReference>
<gene>
    <name evidence="3" type="ORF">TrVE_jg4454</name>
</gene>
<keyword evidence="2" id="KW-0732">Signal</keyword>
<feature type="non-terminal residue" evidence="3">
    <location>
        <position position="80"/>
    </location>
</feature>
<feature type="region of interest" description="Disordered" evidence="1">
    <location>
        <begin position="60"/>
        <end position="80"/>
    </location>
</feature>
<dbReference type="AlphaFoldDB" id="A0A9W7DPX1"/>
<dbReference type="Proteomes" id="UP001165160">
    <property type="component" value="Unassembled WGS sequence"/>
</dbReference>
<reference evidence="4" key="1">
    <citation type="journal article" date="2023" name="Commun. Biol.">
        <title>Genome analysis of Parmales, the sister group of diatoms, reveals the evolutionary specialization of diatoms from phago-mixotrophs to photoautotrophs.</title>
        <authorList>
            <person name="Ban H."/>
            <person name="Sato S."/>
            <person name="Yoshikawa S."/>
            <person name="Yamada K."/>
            <person name="Nakamura Y."/>
            <person name="Ichinomiya M."/>
            <person name="Sato N."/>
            <person name="Blanc-Mathieu R."/>
            <person name="Endo H."/>
            <person name="Kuwata A."/>
            <person name="Ogata H."/>
        </authorList>
    </citation>
    <scope>NUCLEOTIDE SEQUENCE [LARGE SCALE GENOMIC DNA]</scope>
    <source>
        <strain evidence="4">NIES 3699</strain>
    </source>
</reference>
<dbReference type="Gene3D" id="2.60.120.260">
    <property type="entry name" value="Galactose-binding domain-like"/>
    <property type="match status" value="1"/>
</dbReference>
<feature type="chain" id="PRO_5040922559" description="EGF-like domain-containing protein" evidence="2">
    <location>
        <begin position="17"/>
        <end position="80"/>
    </location>
</feature>
<evidence type="ECO:0000313" key="4">
    <source>
        <dbReference type="Proteomes" id="UP001165160"/>
    </source>
</evidence>
<evidence type="ECO:0000313" key="3">
    <source>
        <dbReference type="EMBL" id="GMH50913.1"/>
    </source>
</evidence>
<feature type="compositionally biased region" description="Low complexity" evidence="1">
    <location>
        <begin position="67"/>
        <end position="80"/>
    </location>
</feature>
<evidence type="ECO:0008006" key="5">
    <source>
        <dbReference type="Google" id="ProtNLM"/>
    </source>
</evidence>
<organism evidence="3 4">
    <name type="scientific">Triparma verrucosa</name>
    <dbReference type="NCBI Taxonomy" id="1606542"/>
    <lineage>
        <taxon>Eukaryota</taxon>
        <taxon>Sar</taxon>
        <taxon>Stramenopiles</taxon>
        <taxon>Ochrophyta</taxon>
        <taxon>Bolidophyceae</taxon>
        <taxon>Parmales</taxon>
        <taxon>Triparmaceae</taxon>
        <taxon>Triparma</taxon>
    </lineage>
</organism>
<protein>
    <recommendedName>
        <fullName evidence="5">EGF-like domain-containing protein</fullName>
    </recommendedName>
</protein>
<evidence type="ECO:0000256" key="1">
    <source>
        <dbReference type="SAM" id="MobiDB-lite"/>
    </source>
</evidence>
<accession>A0A9W7DPX1</accession>
<comment type="caution">
    <text evidence="3">The sequence shown here is derived from an EMBL/GenBank/DDBJ whole genome shotgun (WGS) entry which is preliminary data.</text>
</comment>
<proteinExistence type="predicted"/>
<name>A0A9W7DPX1_9STRA</name>